<dbReference type="OrthoDB" id="5419315at2759"/>
<accession>A0A0V1Q7F6</accession>
<evidence type="ECO:0000259" key="4">
    <source>
        <dbReference type="PROSITE" id="PS50048"/>
    </source>
</evidence>
<feature type="domain" description="Zn(2)-C6 fungal-type" evidence="4">
    <location>
        <begin position="88"/>
        <end position="118"/>
    </location>
</feature>
<dbReference type="InterPro" id="IPR021858">
    <property type="entry name" value="Fun_TF"/>
</dbReference>
<dbReference type="Pfam" id="PF11951">
    <property type="entry name" value="Fungal_trans_2"/>
    <property type="match status" value="1"/>
</dbReference>
<dbReference type="CDD" id="cd00067">
    <property type="entry name" value="GAL4"/>
    <property type="match status" value="1"/>
</dbReference>
<dbReference type="PROSITE" id="PS00463">
    <property type="entry name" value="ZN2_CY6_FUNGAL_1"/>
    <property type="match status" value="1"/>
</dbReference>
<dbReference type="SMART" id="SM00066">
    <property type="entry name" value="GAL4"/>
    <property type="match status" value="1"/>
</dbReference>
<dbReference type="PANTHER" id="PTHR37534:SF7">
    <property type="entry name" value="TRANSCRIPTIONAL ACTIVATOR PROTEIN UGA3"/>
    <property type="match status" value="1"/>
</dbReference>
<evidence type="ECO:0000313" key="5">
    <source>
        <dbReference type="EMBL" id="KSA04127.1"/>
    </source>
</evidence>
<proteinExistence type="predicted"/>
<dbReference type="Gene3D" id="4.10.240.10">
    <property type="entry name" value="Zn(2)-C6 fungal-type DNA-binding domain"/>
    <property type="match status" value="1"/>
</dbReference>
<feature type="compositionally biased region" description="Basic and acidic residues" evidence="3">
    <location>
        <begin position="14"/>
        <end position="24"/>
    </location>
</feature>
<dbReference type="GO" id="GO:0045944">
    <property type="term" value="P:positive regulation of transcription by RNA polymerase II"/>
    <property type="evidence" value="ECO:0007669"/>
    <property type="project" value="TreeGrafter"/>
</dbReference>
<protein>
    <recommendedName>
        <fullName evidence="4">Zn(2)-C6 fungal-type domain-containing protein</fullName>
    </recommendedName>
</protein>
<dbReference type="Proteomes" id="UP000054251">
    <property type="component" value="Unassembled WGS sequence"/>
</dbReference>
<dbReference type="InterPro" id="IPR036864">
    <property type="entry name" value="Zn2-C6_fun-type_DNA-bd_sf"/>
</dbReference>
<dbReference type="GO" id="GO:0000976">
    <property type="term" value="F:transcription cis-regulatory region binding"/>
    <property type="evidence" value="ECO:0007669"/>
    <property type="project" value="TreeGrafter"/>
</dbReference>
<keyword evidence="2" id="KW-0539">Nucleus</keyword>
<dbReference type="Pfam" id="PF00172">
    <property type="entry name" value="Zn_clus"/>
    <property type="match status" value="1"/>
</dbReference>
<dbReference type="GO" id="GO:0008270">
    <property type="term" value="F:zinc ion binding"/>
    <property type="evidence" value="ECO:0007669"/>
    <property type="project" value="InterPro"/>
</dbReference>
<gene>
    <name evidence="5" type="ORF">AC631_00206</name>
</gene>
<evidence type="ECO:0000256" key="2">
    <source>
        <dbReference type="ARBA" id="ARBA00023242"/>
    </source>
</evidence>
<dbReference type="SUPFAM" id="SSF57701">
    <property type="entry name" value="Zn2/Cys6 DNA-binding domain"/>
    <property type="match status" value="1"/>
</dbReference>
<dbReference type="GO" id="GO:0000981">
    <property type="term" value="F:DNA-binding transcription factor activity, RNA polymerase II-specific"/>
    <property type="evidence" value="ECO:0007669"/>
    <property type="project" value="InterPro"/>
</dbReference>
<evidence type="ECO:0000313" key="6">
    <source>
        <dbReference type="Proteomes" id="UP000054251"/>
    </source>
</evidence>
<dbReference type="GO" id="GO:0005634">
    <property type="term" value="C:nucleus"/>
    <property type="evidence" value="ECO:0007669"/>
    <property type="project" value="UniProtKB-SubCell"/>
</dbReference>
<feature type="region of interest" description="Disordered" evidence="3">
    <location>
        <begin position="144"/>
        <end position="174"/>
    </location>
</feature>
<feature type="compositionally biased region" description="Low complexity" evidence="3">
    <location>
        <begin position="153"/>
        <end position="167"/>
    </location>
</feature>
<dbReference type="InterPro" id="IPR001138">
    <property type="entry name" value="Zn2Cys6_DnaBD"/>
</dbReference>
<comment type="caution">
    <text evidence="5">The sequence shown here is derived from an EMBL/GenBank/DDBJ whole genome shotgun (WGS) entry which is preliminary data.</text>
</comment>
<sequence length="800" mass="90654">MLVTFNSKSKGRNKRDEGRMGGGEKIKILGSSKEAVRSDGKVIKPQLEGRGVPKIDAKTAKSENGSIRIIEDARDFHRMKASRRSKQGCLTCKIRKKKCNEARPVCADCARLNKECVWVDYNSMSEEQIRMLRERVEHEESVLKLRKRKTRDPSTVVVPTPHHTNPPEANILETNSQDSPMTYINATHKLHESYTRISDNDKLKNSDLSKLFRVFNSSPSPSSNSPVPTISSLQQAFVTPNSPTISNLMNPLEHENGKHIPTNDVVDLPNLPSYESNLYDKMTYSPSTFLNFLKGLNHPPDNTNNDEDDYPVPTINEQHDKSKELSVINSPSFSFLNILEHFSGDRQFSPTNFNNFASSLNSMFTPLPPSPPSIIPELTGKSAYLYNYYVETLSRKVCIAPSSQNDSNSYQNIFLPLAHRDKGVLYGILAWSGFHLDGEWIDEGKKYADLALEHMNKVLKESMDKNQGKDDRQTILVKLATLLILCGAEICRGDVKNWSIYLYWGWKILFTNGGILNFNLTKEEHWLISNFAYHDLLASSSSERGTYFPSKDYEIIFSDHAGLSRGNLNPLLGVSKKLYRIIGDISTLAFESKIILSQYYNRDSVNTKTGISESPIFGSPKDIDDNDSNLSTHARMNRLLSSVIDKAKALQLEIDESKPDLTDLVNLTDDELEWQLTLFEAFQISAKLFLRQTIMKINPSSLESQVLANDLIKCIDIVLGSPVQASLVFPMFMSGIHCVTTYDRDSMRERLDEFMKLYGPWNVTRAKFLMEKVWEQSPEGDRVVDWHSILKDLGWDVNFA</sequence>
<dbReference type="RefSeq" id="XP_015470229.1">
    <property type="nucleotide sequence ID" value="XM_015609036.1"/>
</dbReference>
<comment type="subcellular location">
    <subcellularLocation>
        <location evidence="1">Nucleus</location>
    </subcellularLocation>
</comment>
<evidence type="ECO:0000256" key="1">
    <source>
        <dbReference type="ARBA" id="ARBA00004123"/>
    </source>
</evidence>
<evidence type="ECO:0000256" key="3">
    <source>
        <dbReference type="SAM" id="MobiDB-lite"/>
    </source>
</evidence>
<dbReference type="GeneID" id="26837215"/>
<dbReference type="AlphaFoldDB" id="A0A0V1Q7F6"/>
<dbReference type="EMBL" id="LMYN01000002">
    <property type="protein sequence ID" value="KSA04127.1"/>
    <property type="molecule type" value="Genomic_DNA"/>
</dbReference>
<organism evidence="5 6">
    <name type="scientific">Debaryomyces fabryi</name>
    <dbReference type="NCBI Taxonomy" id="58627"/>
    <lineage>
        <taxon>Eukaryota</taxon>
        <taxon>Fungi</taxon>
        <taxon>Dikarya</taxon>
        <taxon>Ascomycota</taxon>
        <taxon>Saccharomycotina</taxon>
        <taxon>Pichiomycetes</taxon>
        <taxon>Debaryomycetaceae</taxon>
        <taxon>Debaryomyces</taxon>
    </lineage>
</organism>
<name>A0A0V1Q7F6_9ASCO</name>
<dbReference type="PROSITE" id="PS50048">
    <property type="entry name" value="ZN2_CY6_FUNGAL_2"/>
    <property type="match status" value="1"/>
</dbReference>
<feature type="region of interest" description="Disordered" evidence="3">
    <location>
        <begin position="1"/>
        <end position="24"/>
    </location>
</feature>
<reference evidence="5 6" key="1">
    <citation type="submission" date="2015-11" db="EMBL/GenBank/DDBJ databases">
        <title>The genome of Debaryomyces fabryi.</title>
        <authorList>
            <person name="Tafer H."/>
            <person name="Lopandic K."/>
        </authorList>
    </citation>
    <scope>NUCLEOTIDE SEQUENCE [LARGE SCALE GENOMIC DNA]</scope>
    <source>
        <strain evidence="5 6">CBS 789</strain>
    </source>
</reference>
<keyword evidence="6" id="KW-1185">Reference proteome</keyword>
<dbReference type="PANTHER" id="PTHR37534">
    <property type="entry name" value="TRANSCRIPTIONAL ACTIVATOR PROTEIN UGA3"/>
    <property type="match status" value="1"/>
</dbReference>